<reference evidence="1 2" key="1">
    <citation type="submission" date="2013-08" db="EMBL/GenBank/DDBJ databases">
        <authorList>
            <person name="Stouthamer R."/>
            <person name="Nunney L."/>
        </authorList>
    </citation>
    <scope>NUCLEOTIDE SEQUENCE [LARGE SCALE GENOMIC DNA]</scope>
    <source>
        <strain evidence="2">ann-1</strain>
    </source>
</reference>
<accession>A0A060H4B6</accession>
<dbReference type="Proteomes" id="UP000027215">
    <property type="component" value="Chromosome"/>
</dbReference>
<dbReference type="Gene3D" id="1.10.260.40">
    <property type="entry name" value="lambda repressor-like DNA-binding domains"/>
    <property type="match status" value="1"/>
</dbReference>
<dbReference type="KEGG" id="xfs:D934_12195"/>
<organism evidence="1 2">
    <name type="scientific">Xylella fastidiosa subsp. sandyi Ann-1</name>
    <dbReference type="NCBI Taxonomy" id="155920"/>
    <lineage>
        <taxon>Bacteria</taxon>
        <taxon>Pseudomonadati</taxon>
        <taxon>Pseudomonadota</taxon>
        <taxon>Gammaproteobacteria</taxon>
        <taxon>Lysobacterales</taxon>
        <taxon>Lysobacteraceae</taxon>
        <taxon>Xylella</taxon>
    </lineage>
</organism>
<dbReference type="EMBL" id="CP006696">
    <property type="protein sequence ID" value="AIC11619.1"/>
    <property type="molecule type" value="Genomic_DNA"/>
</dbReference>
<evidence type="ECO:0000313" key="2">
    <source>
        <dbReference type="Proteomes" id="UP000027215"/>
    </source>
</evidence>
<sequence length="181" mass="19591">MDVVIGIKTTSLKRIHVISLRQSNCLVKLIDDIRRENLAKLAEELGSITALAKQLDRSDSQVSQWIHGSAHSATGKPRGMRTDTARFVEIQCGKPLGWLDIDHSSGKPSLTADNTSTVAWAAYQQATAETRAAVDLLLLPARQRAAVLSAAPPALAGGVDLIEQYAQLALRSRKKSLNKLT</sequence>
<dbReference type="PATRIC" id="fig|155920.8.peg.2869"/>
<dbReference type="HOGENOM" id="CLU_1739822_0_0_6"/>
<protein>
    <submittedName>
        <fullName evidence="1">Uncharacterized protein</fullName>
    </submittedName>
</protein>
<dbReference type="InterPro" id="IPR010982">
    <property type="entry name" value="Lambda_DNA-bd_dom_sf"/>
</dbReference>
<proteinExistence type="predicted"/>
<name>A0A060H4B6_XYLFS</name>
<evidence type="ECO:0000313" key="1">
    <source>
        <dbReference type="EMBL" id="AIC11619.1"/>
    </source>
</evidence>
<gene>
    <name evidence="1" type="ORF">D934_12195</name>
</gene>
<dbReference type="AlphaFoldDB" id="A0A060H4B6"/>
<dbReference type="GO" id="GO:0003677">
    <property type="term" value="F:DNA binding"/>
    <property type="evidence" value="ECO:0007669"/>
    <property type="project" value="InterPro"/>
</dbReference>